<dbReference type="EMBL" id="JAUDFV010000105">
    <property type="protein sequence ID" value="KAL2731444.1"/>
    <property type="molecule type" value="Genomic_DNA"/>
</dbReference>
<keyword evidence="1" id="KW-0472">Membrane</keyword>
<organism evidence="3 4">
    <name type="scientific">Vespula squamosa</name>
    <name type="common">Southern yellow jacket</name>
    <name type="synonym">Wasp</name>
    <dbReference type="NCBI Taxonomy" id="30214"/>
    <lineage>
        <taxon>Eukaryota</taxon>
        <taxon>Metazoa</taxon>
        <taxon>Ecdysozoa</taxon>
        <taxon>Arthropoda</taxon>
        <taxon>Hexapoda</taxon>
        <taxon>Insecta</taxon>
        <taxon>Pterygota</taxon>
        <taxon>Neoptera</taxon>
        <taxon>Endopterygota</taxon>
        <taxon>Hymenoptera</taxon>
        <taxon>Apocrita</taxon>
        <taxon>Aculeata</taxon>
        <taxon>Vespoidea</taxon>
        <taxon>Vespidae</taxon>
        <taxon>Vespinae</taxon>
        <taxon>Vespula</taxon>
    </lineage>
</organism>
<keyword evidence="1" id="KW-1133">Transmembrane helix</keyword>
<dbReference type="AlphaFoldDB" id="A0ABD2BFL3"/>
<dbReference type="PANTHER" id="PTHR11161">
    <property type="entry name" value="O-ACYLTRANSFERASE"/>
    <property type="match status" value="1"/>
</dbReference>
<accession>A0ABD2BFL3</accession>
<protein>
    <submittedName>
        <fullName evidence="3">O-acyltransferase like protein-like isoform X4</fullName>
    </submittedName>
</protein>
<evidence type="ECO:0000256" key="1">
    <source>
        <dbReference type="SAM" id="Phobius"/>
    </source>
</evidence>
<dbReference type="Pfam" id="PF20146">
    <property type="entry name" value="NRF"/>
    <property type="match status" value="1"/>
</dbReference>
<evidence type="ECO:0000259" key="2">
    <source>
        <dbReference type="SMART" id="SM00703"/>
    </source>
</evidence>
<dbReference type="PANTHER" id="PTHR11161:SF0">
    <property type="entry name" value="O-ACYLTRANSFERASE LIKE PROTEIN"/>
    <property type="match status" value="1"/>
</dbReference>
<feature type="transmembrane region" description="Helical" evidence="1">
    <location>
        <begin position="27"/>
        <end position="48"/>
    </location>
</feature>
<dbReference type="SMART" id="SM00703">
    <property type="entry name" value="NRF"/>
    <property type="match status" value="1"/>
</dbReference>
<sequence length="364" mass="41223">MKKCSSEKVEDKMGVLRLANPRQFARLSLSIDLPLSFFAFLIFIFTVASNVQAGLSIKPETILLNVFTRPFKPTKWSTDECQRDSAIYLEELARYTPWALKMYDASVKIPSGIITGNYKQLGNYDECLQVKSDHGISGQSCSATIQFEVAEDNGASRELDLGDLLVNVAVASNATKWRSGNTIIYEWMWCVPSSCNHSEVQEFLEITLDPLKVEGRVDFVINVPIKSCRTLKTEQATFDPSDWIYISILVIFSLIIIASTTFDIARRGHSSTLNPKGKEYILFSSFSFYTNCKNLFNTDRHQDSIACLDGLRFLSICWIIYGHTYYMEVMGINMDLTQVPKVSLGSSRNYEREKKKLKPALSYS</sequence>
<evidence type="ECO:0000313" key="3">
    <source>
        <dbReference type="EMBL" id="KAL2731444.1"/>
    </source>
</evidence>
<dbReference type="InterPro" id="IPR006621">
    <property type="entry name" value="Nose-resist-to-fluoxetine_N"/>
</dbReference>
<dbReference type="InterPro" id="IPR052728">
    <property type="entry name" value="O2_lipid_transport_reg"/>
</dbReference>
<keyword evidence="1" id="KW-0812">Transmembrane</keyword>
<feature type="transmembrane region" description="Helical" evidence="1">
    <location>
        <begin position="243"/>
        <end position="265"/>
    </location>
</feature>
<gene>
    <name evidence="3" type="ORF">V1478_004989</name>
</gene>
<evidence type="ECO:0000313" key="4">
    <source>
        <dbReference type="Proteomes" id="UP001607302"/>
    </source>
</evidence>
<feature type="domain" description="Nose resistant-to-fluoxetine protein N-terminal" evidence="2">
    <location>
        <begin position="78"/>
        <end position="220"/>
    </location>
</feature>
<proteinExistence type="predicted"/>
<reference evidence="3 4" key="1">
    <citation type="journal article" date="2024" name="Ann. Entomol. Soc. Am.">
        <title>Genomic analyses of the southern and eastern yellowjacket wasps (Hymenoptera: Vespidae) reveal evolutionary signatures of social life.</title>
        <authorList>
            <person name="Catto M.A."/>
            <person name="Caine P.B."/>
            <person name="Orr S.E."/>
            <person name="Hunt B.G."/>
            <person name="Goodisman M.A.D."/>
        </authorList>
    </citation>
    <scope>NUCLEOTIDE SEQUENCE [LARGE SCALE GENOMIC DNA]</scope>
    <source>
        <strain evidence="3">233</strain>
        <tissue evidence="3">Head and thorax</tissue>
    </source>
</reference>
<name>A0ABD2BFL3_VESSQ</name>
<keyword evidence="4" id="KW-1185">Reference proteome</keyword>
<dbReference type="Proteomes" id="UP001607302">
    <property type="component" value="Unassembled WGS sequence"/>
</dbReference>
<comment type="caution">
    <text evidence="3">The sequence shown here is derived from an EMBL/GenBank/DDBJ whole genome shotgun (WGS) entry which is preliminary data.</text>
</comment>